<evidence type="ECO:0000256" key="1">
    <source>
        <dbReference type="SAM" id="Phobius"/>
    </source>
</evidence>
<organism evidence="2 3">
    <name type="scientific">Pseudogracilibacillus auburnensis</name>
    <dbReference type="NCBI Taxonomy" id="1494959"/>
    <lineage>
        <taxon>Bacteria</taxon>
        <taxon>Bacillati</taxon>
        <taxon>Bacillota</taxon>
        <taxon>Bacilli</taxon>
        <taxon>Bacillales</taxon>
        <taxon>Bacillaceae</taxon>
        <taxon>Pseudogracilibacillus</taxon>
    </lineage>
</organism>
<sequence>MDRMFRVLAFWTGIFTIMFYVGEMYTTSVLFLVQTAFFLTLSYLNLSERMYMYLFGAYLTVFMIGFTWYSEFIMVPGFGH</sequence>
<evidence type="ECO:0000313" key="2">
    <source>
        <dbReference type="EMBL" id="PXW80026.1"/>
    </source>
</evidence>
<feature type="transmembrane region" description="Helical" evidence="1">
    <location>
        <begin position="5"/>
        <end position="22"/>
    </location>
</feature>
<feature type="transmembrane region" description="Helical" evidence="1">
    <location>
        <begin position="28"/>
        <end position="44"/>
    </location>
</feature>
<accession>A0A2V3VDZ0</accession>
<keyword evidence="1" id="KW-1133">Transmembrane helix</keyword>
<dbReference type="OrthoDB" id="2353516at2"/>
<protein>
    <submittedName>
        <fullName evidence="2">Uncharacterized protein DUF2626</fullName>
    </submittedName>
</protein>
<name>A0A2V3VDZ0_9BACI</name>
<dbReference type="Pfam" id="PF11117">
    <property type="entry name" value="DUF2626"/>
    <property type="match status" value="1"/>
</dbReference>
<keyword evidence="1" id="KW-0472">Membrane</keyword>
<gene>
    <name evidence="2" type="ORF">DFR56_1319</name>
</gene>
<keyword evidence="1" id="KW-0812">Transmembrane</keyword>
<feature type="transmembrane region" description="Helical" evidence="1">
    <location>
        <begin position="51"/>
        <end position="70"/>
    </location>
</feature>
<comment type="caution">
    <text evidence="2">The sequence shown here is derived from an EMBL/GenBank/DDBJ whole genome shotgun (WGS) entry which is preliminary data.</text>
</comment>
<proteinExistence type="predicted"/>
<dbReference type="Proteomes" id="UP000247978">
    <property type="component" value="Unassembled WGS sequence"/>
</dbReference>
<dbReference type="AlphaFoldDB" id="A0A2V3VDZ0"/>
<dbReference type="RefSeq" id="WP_110397677.1">
    <property type="nucleotide sequence ID" value="NZ_JADIJL010000061.1"/>
</dbReference>
<evidence type="ECO:0000313" key="3">
    <source>
        <dbReference type="Proteomes" id="UP000247978"/>
    </source>
</evidence>
<dbReference type="InterPro" id="IPR020254">
    <property type="entry name" value="DUF2626"/>
</dbReference>
<dbReference type="EMBL" id="QJJQ01000031">
    <property type="protein sequence ID" value="PXW80026.1"/>
    <property type="molecule type" value="Genomic_DNA"/>
</dbReference>
<keyword evidence="3" id="KW-1185">Reference proteome</keyword>
<reference evidence="2 3" key="1">
    <citation type="submission" date="2018-05" db="EMBL/GenBank/DDBJ databases">
        <title>Genomic Encyclopedia of Type Strains, Phase IV (KMG-IV): sequencing the most valuable type-strain genomes for metagenomic binning, comparative biology and taxonomic classification.</title>
        <authorList>
            <person name="Goeker M."/>
        </authorList>
    </citation>
    <scope>NUCLEOTIDE SEQUENCE [LARGE SCALE GENOMIC DNA]</scope>
    <source>
        <strain evidence="2 3">DSM 28556</strain>
    </source>
</reference>